<dbReference type="PANTHER" id="PTHR33463">
    <property type="entry name" value="NB-ARC DOMAIN-CONTAINING PROTEIN-RELATED"/>
    <property type="match status" value="1"/>
</dbReference>
<dbReference type="InterPro" id="IPR057135">
    <property type="entry name" value="At4g27190-like_LRR"/>
</dbReference>
<dbReference type="AlphaFoldDB" id="A0A1R3KCK5"/>
<sequence length="88" mass="10022">ILCPNLETLTLSSLNIQKIWPDEQHATCSNVQDLKVILVHGCHRLKYLFLDSLVKNLVQLNKLEITECENLKEVICTRSFGKKEGTAQ</sequence>
<gene>
    <name evidence="3" type="ORF">CCACVL1_02133</name>
</gene>
<evidence type="ECO:0000256" key="1">
    <source>
        <dbReference type="ARBA" id="ARBA00022821"/>
    </source>
</evidence>
<dbReference type="Gramene" id="OMP04812">
    <property type="protein sequence ID" value="OMP04812"/>
    <property type="gene ID" value="CCACVL1_02133"/>
</dbReference>
<protein>
    <recommendedName>
        <fullName evidence="2">Disease resistance protein At4g27190-like leucine-rich repeats domain-containing protein</fullName>
    </recommendedName>
</protein>
<dbReference type="SUPFAM" id="SSF52047">
    <property type="entry name" value="RNI-like"/>
    <property type="match status" value="1"/>
</dbReference>
<accession>A0A1R3KCK5</accession>
<keyword evidence="1" id="KW-0611">Plant defense</keyword>
<dbReference type="EMBL" id="AWWV01005620">
    <property type="protein sequence ID" value="OMP04812.1"/>
    <property type="molecule type" value="Genomic_DNA"/>
</dbReference>
<name>A0A1R3KCK5_COCAP</name>
<reference evidence="3 4" key="1">
    <citation type="submission" date="2013-09" db="EMBL/GenBank/DDBJ databases">
        <title>Corchorus capsularis genome sequencing.</title>
        <authorList>
            <person name="Alam M."/>
            <person name="Haque M.S."/>
            <person name="Islam M.S."/>
            <person name="Emdad E.M."/>
            <person name="Islam M.M."/>
            <person name="Ahmed B."/>
            <person name="Halim A."/>
            <person name="Hossen Q.M.M."/>
            <person name="Hossain M.Z."/>
            <person name="Ahmed R."/>
            <person name="Khan M.M."/>
            <person name="Islam R."/>
            <person name="Rashid M.M."/>
            <person name="Khan S.A."/>
            <person name="Rahman M.S."/>
            <person name="Alam M."/>
        </authorList>
    </citation>
    <scope>NUCLEOTIDE SEQUENCE [LARGE SCALE GENOMIC DNA]</scope>
    <source>
        <strain evidence="4">cv. CVL-1</strain>
        <tissue evidence="3">Whole seedling</tissue>
    </source>
</reference>
<organism evidence="3 4">
    <name type="scientific">Corchorus capsularis</name>
    <name type="common">Jute</name>
    <dbReference type="NCBI Taxonomy" id="210143"/>
    <lineage>
        <taxon>Eukaryota</taxon>
        <taxon>Viridiplantae</taxon>
        <taxon>Streptophyta</taxon>
        <taxon>Embryophyta</taxon>
        <taxon>Tracheophyta</taxon>
        <taxon>Spermatophyta</taxon>
        <taxon>Magnoliopsida</taxon>
        <taxon>eudicotyledons</taxon>
        <taxon>Gunneridae</taxon>
        <taxon>Pentapetalae</taxon>
        <taxon>rosids</taxon>
        <taxon>malvids</taxon>
        <taxon>Malvales</taxon>
        <taxon>Malvaceae</taxon>
        <taxon>Grewioideae</taxon>
        <taxon>Apeibeae</taxon>
        <taxon>Corchorus</taxon>
    </lineage>
</organism>
<dbReference type="Proteomes" id="UP000188268">
    <property type="component" value="Unassembled WGS sequence"/>
</dbReference>
<comment type="caution">
    <text evidence="3">The sequence shown here is derived from an EMBL/GenBank/DDBJ whole genome shotgun (WGS) entry which is preliminary data.</text>
</comment>
<feature type="domain" description="Disease resistance protein At4g27190-like leucine-rich repeats" evidence="2">
    <location>
        <begin position="4"/>
        <end position="69"/>
    </location>
</feature>
<evidence type="ECO:0000313" key="3">
    <source>
        <dbReference type="EMBL" id="OMP04812.1"/>
    </source>
</evidence>
<proteinExistence type="predicted"/>
<keyword evidence="4" id="KW-1185">Reference proteome</keyword>
<dbReference type="InterPro" id="IPR050905">
    <property type="entry name" value="Plant_NBS-LRR"/>
</dbReference>
<feature type="non-terminal residue" evidence="3">
    <location>
        <position position="88"/>
    </location>
</feature>
<feature type="non-terminal residue" evidence="3">
    <location>
        <position position="1"/>
    </location>
</feature>
<dbReference type="Pfam" id="PF23247">
    <property type="entry name" value="LRR_RPS2"/>
    <property type="match status" value="1"/>
</dbReference>
<dbReference type="OrthoDB" id="1750315at2759"/>
<dbReference type="InterPro" id="IPR032675">
    <property type="entry name" value="LRR_dom_sf"/>
</dbReference>
<dbReference type="OMA" id="DEQHATC"/>
<dbReference type="Gene3D" id="3.80.10.10">
    <property type="entry name" value="Ribonuclease Inhibitor"/>
    <property type="match status" value="1"/>
</dbReference>
<evidence type="ECO:0000313" key="4">
    <source>
        <dbReference type="Proteomes" id="UP000188268"/>
    </source>
</evidence>
<evidence type="ECO:0000259" key="2">
    <source>
        <dbReference type="Pfam" id="PF23247"/>
    </source>
</evidence>